<dbReference type="PROSITE" id="PS50011">
    <property type="entry name" value="PROTEIN_KINASE_DOM"/>
    <property type="match status" value="1"/>
</dbReference>
<dbReference type="SUPFAM" id="SSF56112">
    <property type="entry name" value="Protein kinase-like (PK-like)"/>
    <property type="match status" value="1"/>
</dbReference>
<sequence length="220" mass="25135">VFSAFGYHDYAYFGEASVYGQDLTCEVLQNALERVPDEDVFPEAPSQITVASSPAEEDVYIKRPKKNSGLVAKLFLGETETFEDLLRKPRHKIIVRYHGCIVKRNRITGIVLDRYSKTLEARLEEGADGFNKRLCMDAIVSAVEYLHSLGYAHNDLNPNNVMIAEDDSPIIIDFDSCKRFGEALISGGTWGWIDLDEDYETSQRRHDEFALTKMWNWLEE</sequence>
<dbReference type="RefSeq" id="XP_033581990.1">
    <property type="nucleotide sequence ID" value="XM_033714640.1"/>
</dbReference>
<dbReference type="GO" id="GO:0004674">
    <property type="term" value="F:protein serine/threonine kinase activity"/>
    <property type="evidence" value="ECO:0007669"/>
    <property type="project" value="InterPro"/>
</dbReference>
<dbReference type="GO" id="GO:0051082">
    <property type="term" value="F:unfolded protein binding"/>
    <property type="evidence" value="ECO:0007669"/>
    <property type="project" value="TreeGrafter"/>
</dbReference>
<evidence type="ECO:0000313" key="2">
    <source>
        <dbReference type="EMBL" id="KAF2815026.1"/>
    </source>
</evidence>
<gene>
    <name evidence="2 4" type="ORF">BDZ99DRAFT_357768</name>
</gene>
<dbReference type="GO" id="GO:1990604">
    <property type="term" value="C:IRE1-TRAF2-ASK1 complex"/>
    <property type="evidence" value="ECO:0007669"/>
    <property type="project" value="TreeGrafter"/>
</dbReference>
<dbReference type="GO" id="GO:0036498">
    <property type="term" value="P:IRE1-mediated unfolded protein response"/>
    <property type="evidence" value="ECO:0007669"/>
    <property type="project" value="TreeGrafter"/>
</dbReference>
<dbReference type="EMBL" id="MU003694">
    <property type="protein sequence ID" value="KAF2815026.1"/>
    <property type="molecule type" value="Genomic_DNA"/>
</dbReference>
<dbReference type="PANTHER" id="PTHR13954:SF6">
    <property type="entry name" value="NON-SPECIFIC SERINE_THREONINE PROTEIN KINASE"/>
    <property type="match status" value="1"/>
</dbReference>
<reference evidence="4" key="2">
    <citation type="submission" date="2020-04" db="EMBL/GenBank/DDBJ databases">
        <authorList>
            <consortium name="NCBI Genome Project"/>
        </authorList>
    </citation>
    <scope>NUCLEOTIDE SEQUENCE</scope>
    <source>
        <strain evidence="4">CBS 304.34</strain>
    </source>
</reference>
<dbReference type="InterPro" id="IPR045133">
    <property type="entry name" value="IRE1/2-like"/>
</dbReference>
<feature type="non-terminal residue" evidence="2">
    <location>
        <position position="220"/>
    </location>
</feature>
<dbReference type="Gene3D" id="1.10.510.10">
    <property type="entry name" value="Transferase(Phosphotransferase) domain 1"/>
    <property type="match status" value="1"/>
</dbReference>
<dbReference type="AlphaFoldDB" id="A0A6A6Z1J3"/>
<name>A0A6A6Z1J3_9PEZI</name>
<accession>A0A6A6Z1J3</accession>
<dbReference type="InterPro" id="IPR000719">
    <property type="entry name" value="Prot_kinase_dom"/>
</dbReference>
<protein>
    <recommendedName>
        <fullName evidence="1">Protein kinase domain-containing protein</fullName>
    </recommendedName>
</protein>
<feature type="non-terminal residue" evidence="2">
    <location>
        <position position="1"/>
    </location>
</feature>
<organism evidence="2">
    <name type="scientific">Mytilinidion resinicola</name>
    <dbReference type="NCBI Taxonomy" id="574789"/>
    <lineage>
        <taxon>Eukaryota</taxon>
        <taxon>Fungi</taxon>
        <taxon>Dikarya</taxon>
        <taxon>Ascomycota</taxon>
        <taxon>Pezizomycotina</taxon>
        <taxon>Dothideomycetes</taxon>
        <taxon>Pleosporomycetidae</taxon>
        <taxon>Mytilinidiales</taxon>
        <taxon>Mytilinidiaceae</taxon>
        <taxon>Mytilinidion</taxon>
    </lineage>
</organism>
<evidence type="ECO:0000313" key="4">
    <source>
        <dbReference type="RefSeq" id="XP_033581990.1"/>
    </source>
</evidence>
<dbReference type="InterPro" id="IPR011009">
    <property type="entry name" value="Kinase-like_dom_sf"/>
</dbReference>
<reference evidence="2 4" key="1">
    <citation type="journal article" date="2020" name="Stud. Mycol.">
        <title>101 Dothideomycetes genomes: a test case for predicting lifestyles and emergence of pathogens.</title>
        <authorList>
            <person name="Haridas S."/>
            <person name="Albert R."/>
            <person name="Binder M."/>
            <person name="Bloem J."/>
            <person name="Labutti K."/>
            <person name="Salamov A."/>
            <person name="Andreopoulos B."/>
            <person name="Baker S."/>
            <person name="Barry K."/>
            <person name="Bills G."/>
            <person name="Bluhm B."/>
            <person name="Cannon C."/>
            <person name="Castanera R."/>
            <person name="Culley D."/>
            <person name="Daum C."/>
            <person name="Ezra D."/>
            <person name="Gonzalez J."/>
            <person name="Henrissat B."/>
            <person name="Kuo A."/>
            <person name="Liang C."/>
            <person name="Lipzen A."/>
            <person name="Lutzoni F."/>
            <person name="Magnuson J."/>
            <person name="Mondo S."/>
            <person name="Nolan M."/>
            <person name="Ohm R."/>
            <person name="Pangilinan J."/>
            <person name="Park H.-J."/>
            <person name="Ramirez L."/>
            <person name="Alfaro M."/>
            <person name="Sun H."/>
            <person name="Tritt A."/>
            <person name="Yoshinaga Y."/>
            <person name="Zwiers L.-H."/>
            <person name="Turgeon B."/>
            <person name="Goodwin S."/>
            <person name="Spatafora J."/>
            <person name="Crous P."/>
            <person name="Grigoriev I."/>
        </authorList>
    </citation>
    <scope>NUCLEOTIDE SEQUENCE</scope>
    <source>
        <strain evidence="2 4">CBS 304.34</strain>
    </source>
</reference>
<dbReference type="GeneID" id="54455533"/>
<dbReference type="Proteomes" id="UP000504636">
    <property type="component" value="Unplaced"/>
</dbReference>
<dbReference type="GO" id="GO:0004521">
    <property type="term" value="F:RNA endonuclease activity"/>
    <property type="evidence" value="ECO:0007669"/>
    <property type="project" value="InterPro"/>
</dbReference>
<proteinExistence type="predicted"/>
<dbReference type="GO" id="GO:0005524">
    <property type="term" value="F:ATP binding"/>
    <property type="evidence" value="ECO:0007669"/>
    <property type="project" value="InterPro"/>
</dbReference>
<evidence type="ECO:0000313" key="3">
    <source>
        <dbReference type="Proteomes" id="UP000504636"/>
    </source>
</evidence>
<dbReference type="PANTHER" id="PTHR13954">
    <property type="entry name" value="IRE1-RELATED"/>
    <property type="match status" value="1"/>
</dbReference>
<dbReference type="GO" id="GO:0070059">
    <property type="term" value="P:intrinsic apoptotic signaling pathway in response to endoplasmic reticulum stress"/>
    <property type="evidence" value="ECO:0007669"/>
    <property type="project" value="TreeGrafter"/>
</dbReference>
<dbReference type="Pfam" id="PF00069">
    <property type="entry name" value="Pkinase"/>
    <property type="match status" value="1"/>
</dbReference>
<reference evidence="4" key="3">
    <citation type="submission" date="2025-04" db="UniProtKB">
        <authorList>
            <consortium name="RefSeq"/>
        </authorList>
    </citation>
    <scope>IDENTIFICATION</scope>
    <source>
        <strain evidence="4">CBS 304.34</strain>
    </source>
</reference>
<dbReference type="OrthoDB" id="4062651at2759"/>
<keyword evidence="3" id="KW-1185">Reference proteome</keyword>
<feature type="domain" description="Protein kinase" evidence="1">
    <location>
        <begin position="13"/>
        <end position="220"/>
    </location>
</feature>
<evidence type="ECO:0000259" key="1">
    <source>
        <dbReference type="PROSITE" id="PS50011"/>
    </source>
</evidence>